<dbReference type="GO" id="GO:0008310">
    <property type="term" value="F:single-stranded DNA 3'-5' DNA exonuclease activity"/>
    <property type="evidence" value="ECO:0007669"/>
    <property type="project" value="TreeGrafter"/>
</dbReference>
<comment type="similarity">
    <text evidence="3">Belongs to the MEIOB family.</text>
</comment>
<evidence type="ECO:0000256" key="3">
    <source>
        <dbReference type="ARBA" id="ARBA00038329"/>
    </source>
</evidence>
<dbReference type="GO" id="GO:0003697">
    <property type="term" value="F:single-stranded DNA binding"/>
    <property type="evidence" value="ECO:0007669"/>
    <property type="project" value="TreeGrafter"/>
</dbReference>
<evidence type="ECO:0000313" key="6">
    <source>
        <dbReference type="Proteomes" id="UP000504635"/>
    </source>
</evidence>
<dbReference type="Pfam" id="PF24903">
    <property type="entry name" value="OB_MEIOB_N"/>
    <property type="match status" value="1"/>
</dbReference>
<dbReference type="SUPFAM" id="SSF50249">
    <property type="entry name" value="Nucleic acid-binding proteins"/>
    <property type="match status" value="2"/>
</dbReference>
<organism evidence="6 7">
    <name type="scientific">Sitophilus oryzae</name>
    <name type="common">Rice weevil</name>
    <name type="synonym">Curculio oryzae</name>
    <dbReference type="NCBI Taxonomy" id="7048"/>
    <lineage>
        <taxon>Eukaryota</taxon>
        <taxon>Metazoa</taxon>
        <taxon>Ecdysozoa</taxon>
        <taxon>Arthropoda</taxon>
        <taxon>Hexapoda</taxon>
        <taxon>Insecta</taxon>
        <taxon>Pterygota</taxon>
        <taxon>Neoptera</taxon>
        <taxon>Endopterygota</taxon>
        <taxon>Coleoptera</taxon>
        <taxon>Polyphaga</taxon>
        <taxon>Cucujiformia</taxon>
        <taxon>Curculionidae</taxon>
        <taxon>Dryophthorinae</taxon>
        <taxon>Sitophilus</taxon>
    </lineage>
</organism>
<dbReference type="Gene3D" id="2.40.50.140">
    <property type="entry name" value="Nucleic acid-binding proteins"/>
    <property type="match status" value="2"/>
</dbReference>
<dbReference type="AlphaFoldDB" id="A0A6J2XNM3"/>
<name>A0A6J2XNM3_SITOR</name>
<dbReference type="InterPro" id="IPR056880">
    <property type="entry name" value="OB_MEIOB_N"/>
</dbReference>
<keyword evidence="2" id="KW-0469">Meiosis</keyword>
<evidence type="ECO:0000259" key="5">
    <source>
        <dbReference type="Pfam" id="PF24903"/>
    </source>
</evidence>
<sequence length="466" mass="52291">MSTENNGATLVTLERVILKNLDPNLSNILIVGIIIAKQRPRIIEAQENQQGASRAVWNFTFRDSLKHYINATYWGSAEHILQESEKYHTGDVVEVINPQVMVRKLDDRSEYFHPMVTSPYKLSLSDRSYLSIHPNPEAYIGLLRYPTKPTTVFVPFQNIHNNGSGLNYVDILGAVRNLGQIRMINSKNGEPIQVRQIDLFDHTCSSLKVTLWEPDMINRSNNWKPRSSILFFTDVKIEWSSFLQAYVAKTTGRTILTENPISKDGESLFEYAQTAPIETFDIVAQLIASVPTSTLNDDILSVKQLQDRINSLLDSKLSGNKSFTATVLAFVSHLDLDGLSQTLLIKCGYCKTTIDTTRCANPSCPKDEHVPPEVTFDIQVMLTDHTGTLTNCRLTGHSAEIALCCTATEFSSMSDDQKCALKWKYLLERCKVRLAVVFMMAPRPVISIVQIQSAALDDVARTLPLC</sequence>
<dbReference type="PANTHER" id="PTHR21166:SF2">
    <property type="entry name" value="CELL DIVISION CONTROL PROTEIN 24 OB DOMAIN-CONTAINING PROTEIN-RELATED"/>
    <property type="match status" value="1"/>
</dbReference>
<dbReference type="Proteomes" id="UP000504635">
    <property type="component" value="Unplaced"/>
</dbReference>
<keyword evidence="1" id="KW-0238">DNA-binding</keyword>
<dbReference type="GO" id="GO:0000712">
    <property type="term" value="P:resolution of meiotic recombination intermediates"/>
    <property type="evidence" value="ECO:0007669"/>
    <property type="project" value="TreeGrafter"/>
</dbReference>
<dbReference type="RefSeq" id="XP_030752470.1">
    <property type="nucleotide sequence ID" value="XM_030896610.1"/>
</dbReference>
<accession>A0A6J2XNM3</accession>
<dbReference type="Pfam" id="PF16900">
    <property type="entry name" value="REPA_OB_2"/>
    <property type="match status" value="1"/>
</dbReference>
<dbReference type="InParanoid" id="A0A6J2XNM3"/>
<dbReference type="InterPro" id="IPR031657">
    <property type="entry name" value="REPA_OB_2"/>
</dbReference>
<feature type="domain" description="MEIOB-like N-terminal" evidence="5">
    <location>
        <begin position="14"/>
        <end position="130"/>
    </location>
</feature>
<reference evidence="7" key="1">
    <citation type="submission" date="2025-08" db="UniProtKB">
        <authorList>
            <consortium name="RefSeq"/>
        </authorList>
    </citation>
    <scope>IDENTIFICATION</scope>
    <source>
        <tissue evidence="7">Gonads</tissue>
    </source>
</reference>
<dbReference type="CTD" id="31705"/>
<dbReference type="PANTHER" id="PTHR21166">
    <property type="entry name" value="CELL DIVISION CONTROL PROTEIN 24 OB DOMAIN-CONTAINING PROTEIN-RELATED"/>
    <property type="match status" value="1"/>
</dbReference>
<evidence type="ECO:0000256" key="2">
    <source>
        <dbReference type="ARBA" id="ARBA00023254"/>
    </source>
</evidence>
<proteinExistence type="inferred from homology"/>
<evidence type="ECO:0000256" key="1">
    <source>
        <dbReference type="ARBA" id="ARBA00023125"/>
    </source>
</evidence>
<feature type="domain" description="Replication protein A OB" evidence="4">
    <location>
        <begin position="167"/>
        <end position="237"/>
    </location>
</feature>
<dbReference type="OrthoDB" id="9937820at2759"/>
<dbReference type="FunCoup" id="A0A6J2XNM3">
    <property type="interactions" value="3"/>
</dbReference>
<evidence type="ECO:0000259" key="4">
    <source>
        <dbReference type="Pfam" id="PF16900"/>
    </source>
</evidence>
<dbReference type="InterPro" id="IPR012340">
    <property type="entry name" value="NA-bd_OB-fold"/>
</dbReference>
<evidence type="ECO:0000313" key="7">
    <source>
        <dbReference type="RefSeq" id="XP_030752470.1"/>
    </source>
</evidence>
<keyword evidence="6" id="KW-1185">Reference proteome</keyword>
<protein>
    <submittedName>
        <fullName evidence="7">Meiosis-specific with OB domain-containing protein</fullName>
    </submittedName>
</protein>
<dbReference type="InterPro" id="IPR052469">
    <property type="entry name" value="MEIOB"/>
</dbReference>
<dbReference type="KEGG" id="soy:115879681"/>
<dbReference type="GeneID" id="115879681"/>
<gene>
    <name evidence="7" type="primary">LOC115879681</name>
</gene>